<reference evidence="3 4" key="1">
    <citation type="submission" date="2019-04" db="EMBL/GenBank/DDBJ databases">
        <title>Shimia ponticola sp. nov., isolated from seawater.</title>
        <authorList>
            <person name="Kim Y.-O."/>
            <person name="Yoon J.-H."/>
        </authorList>
    </citation>
    <scope>NUCLEOTIDE SEQUENCE [LARGE SCALE GENOMIC DNA]</scope>
    <source>
        <strain evidence="3 4">MYP11</strain>
    </source>
</reference>
<feature type="domain" description="YcaO" evidence="2">
    <location>
        <begin position="73"/>
        <end position="402"/>
    </location>
</feature>
<feature type="region of interest" description="Disordered" evidence="1">
    <location>
        <begin position="312"/>
        <end position="332"/>
    </location>
</feature>
<protein>
    <recommendedName>
        <fullName evidence="2">YcaO domain-containing protein</fullName>
    </recommendedName>
</protein>
<dbReference type="NCBIfam" id="TIGR00702">
    <property type="entry name" value="YcaO-type kinase domain"/>
    <property type="match status" value="1"/>
</dbReference>
<dbReference type="EMBL" id="SRKY01000001">
    <property type="protein sequence ID" value="THH38634.1"/>
    <property type="molecule type" value="Genomic_DNA"/>
</dbReference>
<proteinExistence type="predicted"/>
<evidence type="ECO:0000313" key="4">
    <source>
        <dbReference type="Proteomes" id="UP000306602"/>
    </source>
</evidence>
<keyword evidence="4" id="KW-1185">Reference proteome</keyword>
<comment type="caution">
    <text evidence="3">The sequence shown here is derived from an EMBL/GenBank/DDBJ whole genome shotgun (WGS) entry which is preliminary data.</text>
</comment>
<sequence>MLTCPLTRGEPDRKRDRAAGRVLSDTALDAMIARAVPRVPVTRVSEVSRLERGAAPVFSATTPLARDLTTHMGKGLTRRAARISAVMEAIERVSAERVHQPVRRASLQQMQAIGEACLDPVSCDLPPSTRYDPAREFSWVQGWDLLRGHALWLPLDLCQSPPAEGILDQVDTNGLASGGTYGEAIRHGLLEVIERDAISAHLFFDHFGHAGGIAPARRLLSSEGVAGVIGEVGPQQRVELEEITTDIGVPVVACRLIEGGYDTAHGPQQMVFGGWGCDPQVDIAARRALTEAHQSRLGARQGTRDSFNVMEPARHEAHRPSGTSAGAAQGALSAPPPVFGSVSQDIAWCLGKLREVGLSRVLVVNMTDPDLGVPVVRVRVPGLASYVVDRHRPGWRAMRHIL</sequence>
<dbReference type="Gene3D" id="3.30.1330.230">
    <property type="match status" value="2"/>
</dbReference>
<accession>A0A4S4NG87</accession>
<dbReference type="Pfam" id="PF02624">
    <property type="entry name" value="YcaO"/>
    <property type="match status" value="1"/>
</dbReference>
<name>A0A4S4NG87_9RHOB</name>
<dbReference type="AlphaFoldDB" id="A0A4S4NG87"/>
<dbReference type="InterPro" id="IPR003776">
    <property type="entry name" value="YcaO-like_dom"/>
</dbReference>
<dbReference type="Proteomes" id="UP000306602">
    <property type="component" value="Unassembled WGS sequence"/>
</dbReference>
<gene>
    <name evidence="3" type="ORF">E4Z66_03430</name>
</gene>
<dbReference type="PANTHER" id="PTHR37809">
    <property type="entry name" value="RIBOSOMAL PROTEIN S12 METHYLTHIOTRANSFERASE ACCESSORY FACTOR YCAO"/>
    <property type="match status" value="1"/>
</dbReference>
<evidence type="ECO:0000259" key="2">
    <source>
        <dbReference type="PROSITE" id="PS51664"/>
    </source>
</evidence>
<evidence type="ECO:0000256" key="1">
    <source>
        <dbReference type="SAM" id="MobiDB-lite"/>
    </source>
</evidence>
<dbReference type="PROSITE" id="PS51664">
    <property type="entry name" value="YCAO"/>
    <property type="match status" value="1"/>
</dbReference>
<evidence type="ECO:0000313" key="3">
    <source>
        <dbReference type="EMBL" id="THH38634.1"/>
    </source>
</evidence>
<organism evidence="3 4">
    <name type="scientific">Aliishimia ponticola</name>
    <dbReference type="NCBI Taxonomy" id="2499833"/>
    <lineage>
        <taxon>Bacteria</taxon>
        <taxon>Pseudomonadati</taxon>
        <taxon>Pseudomonadota</taxon>
        <taxon>Alphaproteobacteria</taxon>
        <taxon>Rhodobacterales</taxon>
        <taxon>Paracoccaceae</taxon>
        <taxon>Aliishimia</taxon>
    </lineage>
</organism>
<dbReference type="PANTHER" id="PTHR37809:SF1">
    <property type="entry name" value="RIBOSOMAL PROTEIN S12 METHYLTHIOTRANSFERASE ACCESSORY FACTOR YCAO"/>
    <property type="match status" value="1"/>
</dbReference>